<sequence>MDPLIVLGILMLCLLASAYKLGTLRGQEKPKPEDSIKKKNKDNEEEEEEEEDSSDEEEESNEEEADSGGDLNKKETKDKKKKKKKQKKKKKKVTDPDWEWPAYDEWYSHVTWNRERKLRSTLDKEKSKQSPFEVVYEREEDWPDKIWVTLFSSYLIGIVKDCLPLNKQVFVEKPRIKGEELFLAIDKLRNYQLPETVDKAARLHLSHLMRFLEMEYKDTLVYYERMQREGTTSWEMLWAFLTPGQKVLYHCDMSGEQVCAIVNGLWYYEDMNEKKLAVELDVMDYNGQSYRKCMVERIIPEFKNERPFTSLPVRPMRFVEQRERMESVFLANGHKFYKLSTQPHCFMQFEGSLLRQDFIPGTNCRQILKHKADGRVMIDLWSFARMNPGYPMNNARPPTYCETCMSTDELEDEGLMLAPAIVYGFSFSLKQWGCFQVTGFSEISFDDYAFDRHLVIKNEAQKNMILGLVTQYIGGPESANSISATTNRTQQIDFISNKGEGCIFLCYGPPGTGKTLTAESVAEKLHRPLWSVSASELGSTPGDLESKLLQILDIASSWRAVLLLDEADIYLEQRASGGDPFRTTMTGIFLRLLEYYRGVLFLTTNRVMAFDDAFCSRISMFLRYHRLSSAERAKVWGNFLGRAGLTIDGDEMDRFCEHELNGREIRNCIRTAHTWAKSCCEQLSSTHVLKVVEMVERFRDDLESALHEETHNENEPRFSPILSKLQNGTQPSSLMQMLQAGNVPMGQTVDE</sequence>
<organism evidence="1 2">
    <name type="scientific">Diphasiastrum complanatum</name>
    <name type="common">Issler's clubmoss</name>
    <name type="synonym">Lycopodium complanatum</name>
    <dbReference type="NCBI Taxonomy" id="34168"/>
    <lineage>
        <taxon>Eukaryota</taxon>
        <taxon>Viridiplantae</taxon>
        <taxon>Streptophyta</taxon>
        <taxon>Embryophyta</taxon>
        <taxon>Tracheophyta</taxon>
        <taxon>Lycopodiopsida</taxon>
        <taxon>Lycopodiales</taxon>
        <taxon>Lycopodiaceae</taxon>
        <taxon>Lycopodioideae</taxon>
        <taxon>Diphasiastrum</taxon>
    </lineage>
</organism>
<proteinExistence type="predicted"/>
<accession>A0ACC2BRD1</accession>
<name>A0ACC2BRD1_DIPCM</name>
<gene>
    <name evidence="1" type="ORF">O6H91_14G081400</name>
</gene>
<dbReference type="EMBL" id="CM055105">
    <property type="protein sequence ID" value="KAJ7532296.1"/>
    <property type="molecule type" value="Genomic_DNA"/>
</dbReference>
<evidence type="ECO:0000313" key="1">
    <source>
        <dbReference type="EMBL" id="KAJ7532296.1"/>
    </source>
</evidence>
<comment type="caution">
    <text evidence="1">The sequence shown here is derived from an EMBL/GenBank/DDBJ whole genome shotgun (WGS) entry which is preliminary data.</text>
</comment>
<dbReference type="Proteomes" id="UP001162992">
    <property type="component" value="Chromosome 14"/>
</dbReference>
<keyword evidence="2" id="KW-1185">Reference proteome</keyword>
<protein>
    <submittedName>
        <fullName evidence="1">Uncharacterized protein</fullName>
    </submittedName>
</protein>
<evidence type="ECO:0000313" key="2">
    <source>
        <dbReference type="Proteomes" id="UP001162992"/>
    </source>
</evidence>
<reference evidence="2" key="1">
    <citation type="journal article" date="2024" name="Proc. Natl. Acad. Sci. U.S.A.">
        <title>Extraordinary preservation of gene collinearity over three hundred million years revealed in homosporous lycophytes.</title>
        <authorList>
            <person name="Li C."/>
            <person name="Wickell D."/>
            <person name="Kuo L.Y."/>
            <person name="Chen X."/>
            <person name="Nie B."/>
            <person name="Liao X."/>
            <person name="Peng D."/>
            <person name="Ji J."/>
            <person name="Jenkins J."/>
            <person name="Williams M."/>
            <person name="Shu S."/>
            <person name="Plott C."/>
            <person name="Barry K."/>
            <person name="Rajasekar S."/>
            <person name="Grimwood J."/>
            <person name="Han X."/>
            <person name="Sun S."/>
            <person name="Hou Z."/>
            <person name="He W."/>
            <person name="Dai G."/>
            <person name="Sun C."/>
            <person name="Schmutz J."/>
            <person name="Leebens-Mack J.H."/>
            <person name="Li F.W."/>
            <person name="Wang L."/>
        </authorList>
    </citation>
    <scope>NUCLEOTIDE SEQUENCE [LARGE SCALE GENOMIC DNA]</scope>
    <source>
        <strain evidence="2">cv. PW_Plant_1</strain>
    </source>
</reference>